<dbReference type="EMBL" id="LSMT01000850">
    <property type="protein sequence ID" value="PFX14028.1"/>
    <property type="molecule type" value="Genomic_DNA"/>
</dbReference>
<evidence type="ECO:0000256" key="2">
    <source>
        <dbReference type="ARBA" id="ARBA00022701"/>
    </source>
</evidence>
<feature type="domain" description="AAA+ ATPase" evidence="11">
    <location>
        <begin position="14"/>
        <end position="150"/>
    </location>
</feature>
<sequence>MFNPLKLFTGLRAPARGLLLFGPPGNGKTMLAKAVASESNATFFNISAATLTSKWVGEGEKLVRALFSVARALQPSIIFIDEVDSLLCERKEGEQEHSRRMKTEFLVSFDGVIADPNERILVMGATNRPNELDDAALRRMVKRVYVPLPDKETRKVLLSKLLVKNHNPLSSWEMDSLARRMVKRVYVPLPDKETRKVLLSKLLVKNHNPLSSWEMDSLARQTEGYSGSDLTALARDAALGPIRGSKTGSLMSNEKDYASLFQTVNEHPEPILAEVKGSFPSWLSGTLLRNGPGKFECGDTSFNHLFDAQALLHRFHIKDGHVTYSNRFIRSESYADSLKRGDSIHMQFGTFIPPDPCQNIFSRFFSRFWKEEIGRDNTLVNVFPIKGKTYAATETNFIFEIDAQTLETLKRVDFLTEFPGDVKINSATAHPHLTPDQSVINISSTYGRTCTYNIIQIPPSSGNPDERPLEGGKVLCSIPATNGLGYMHSFCITDNYFVITEQPLVLDLWRAITHRFSGSCPAEFLCWDPDRLTRFHVVDRERGTRVGVFTADPFLVFHHINAFEKDGKVYLDGCCFHDDSIIRQVYLKNLRSTSQPEQGKFDVAEVRRYELPLEELGNVEVEKPLRKGADGLDYTLLCVGLELPQFNYAEKNGKPYKIVYGTVSTKDLPFGQLGKLNVETKEILTWEEPGAYPSEPVFVKAPDGKDEDEGVVLSCVINVPDQTTSLLVLDAKNFEELGRAVAKGVSSPMSFHGIFQRQQGL</sequence>
<dbReference type="OrthoDB" id="407010at2759"/>
<proteinExistence type="inferred from homology"/>
<dbReference type="InterPro" id="IPR027417">
    <property type="entry name" value="P-loop_NTPase"/>
</dbReference>
<dbReference type="InterPro" id="IPR003593">
    <property type="entry name" value="AAA+_ATPase"/>
</dbReference>
<evidence type="ECO:0000313" key="13">
    <source>
        <dbReference type="Proteomes" id="UP000225706"/>
    </source>
</evidence>
<feature type="binding site" evidence="10">
    <location>
        <position position="430"/>
    </location>
    <ligand>
        <name>Fe cation</name>
        <dbReference type="ChEBI" id="CHEBI:24875"/>
        <note>catalytic</note>
    </ligand>
</feature>
<evidence type="ECO:0000256" key="9">
    <source>
        <dbReference type="ARBA" id="ARBA00038871"/>
    </source>
</evidence>
<name>A0A2B4RCB4_STYPI</name>
<organism evidence="12 13">
    <name type="scientific">Stylophora pistillata</name>
    <name type="common">Smooth cauliflower coral</name>
    <dbReference type="NCBI Taxonomy" id="50429"/>
    <lineage>
        <taxon>Eukaryota</taxon>
        <taxon>Metazoa</taxon>
        <taxon>Cnidaria</taxon>
        <taxon>Anthozoa</taxon>
        <taxon>Hexacorallia</taxon>
        <taxon>Scleractinia</taxon>
        <taxon>Astrocoeniina</taxon>
        <taxon>Pocilloporidae</taxon>
        <taxon>Stylophora</taxon>
    </lineage>
</organism>
<evidence type="ECO:0000256" key="10">
    <source>
        <dbReference type="PIRSR" id="PIRSR604294-1"/>
    </source>
</evidence>
<dbReference type="Pfam" id="PF17862">
    <property type="entry name" value="AAA_lid_3"/>
    <property type="match status" value="1"/>
</dbReference>
<evidence type="ECO:0000256" key="4">
    <source>
        <dbReference type="ARBA" id="ARBA00022741"/>
    </source>
</evidence>
<dbReference type="GO" id="GO:0005524">
    <property type="term" value="F:ATP binding"/>
    <property type="evidence" value="ECO:0007669"/>
    <property type="project" value="UniProtKB-KW"/>
</dbReference>
<dbReference type="Gene3D" id="1.10.8.60">
    <property type="match status" value="2"/>
</dbReference>
<keyword evidence="7" id="KW-0413">Isomerase</keyword>
<dbReference type="Gene3D" id="3.40.50.300">
    <property type="entry name" value="P-loop containing nucleotide triphosphate hydrolases"/>
    <property type="match status" value="2"/>
</dbReference>
<comment type="similarity">
    <text evidence="1">Belongs to the carotenoid oxygenase family.</text>
</comment>
<dbReference type="InterPro" id="IPR011047">
    <property type="entry name" value="Quinoprotein_ADH-like_sf"/>
</dbReference>
<dbReference type="Proteomes" id="UP000225706">
    <property type="component" value="Unassembled WGS sequence"/>
</dbReference>
<comment type="cofactor">
    <cofactor evidence="10">
        <name>Fe(2+)</name>
        <dbReference type="ChEBI" id="CHEBI:29033"/>
    </cofactor>
    <text evidence="10">Binds 1 Fe(2+) ion per subunit.</text>
</comment>
<protein>
    <recommendedName>
        <fullName evidence="9">microtubule-severing ATPase</fullName>
        <ecNumber evidence="9">5.6.1.1</ecNumber>
    </recommendedName>
</protein>
<dbReference type="GO" id="GO:0016702">
    <property type="term" value="F:oxidoreductase activity, acting on single donors with incorporation of molecular oxygen, incorporation of two atoms of oxygen"/>
    <property type="evidence" value="ECO:0007669"/>
    <property type="project" value="InterPro"/>
</dbReference>
<evidence type="ECO:0000256" key="7">
    <source>
        <dbReference type="ARBA" id="ARBA00023235"/>
    </source>
</evidence>
<dbReference type="GO" id="GO:0008568">
    <property type="term" value="F:microtubule severing ATPase activity"/>
    <property type="evidence" value="ECO:0007669"/>
    <property type="project" value="UniProtKB-EC"/>
</dbReference>
<dbReference type="PANTHER" id="PTHR23074:SF86">
    <property type="entry name" value="SPASTIN"/>
    <property type="match status" value="1"/>
</dbReference>
<dbReference type="InterPro" id="IPR041569">
    <property type="entry name" value="AAA_lid_3"/>
</dbReference>
<dbReference type="Pfam" id="PF00004">
    <property type="entry name" value="AAA"/>
    <property type="match status" value="1"/>
</dbReference>
<keyword evidence="2" id="KW-0493">Microtubule</keyword>
<gene>
    <name evidence="12" type="primary">Bco2</name>
    <name evidence="12" type="ORF">AWC38_SpisGene21848</name>
</gene>
<comment type="caution">
    <text evidence="12">The sequence shown here is derived from an EMBL/GenBank/DDBJ whole genome shotgun (WGS) entry which is preliminary data.</text>
</comment>
<comment type="catalytic activity">
    <reaction evidence="8">
        <text>n ATP + n H2O + a microtubule = n ADP + n phosphate + (n+1) alpha/beta tubulin heterodimers.</text>
        <dbReference type="EC" id="5.6.1.1"/>
    </reaction>
</comment>
<reference evidence="13" key="1">
    <citation type="journal article" date="2017" name="bioRxiv">
        <title>Comparative analysis of the genomes of Stylophora pistillata and Acropora digitifera provides evidence for extensive differences between species of corals.</title>
        <authorList>
            <person name="Voolstra C.R."/>
            <person name="Li Y."/>
            <person name="Liew Y.J."/>
            <person name="Baumgarten S."/>
            <person name="Zoccola D."/>
            <person name="Flot J.-F."/>
            <person name="Tambutte S."/>
            <person name="Allemand D."/>
            <person name="Aranda M."/>
        </authorList>
    </citation>
    <scope>NUCLEOTIDE SEQUENCE [LARGE SCALE GENOMIC DNA]</scope>
</reference>
<feature type="binding site" evidence="10">
    <location>
        <position position="488"/>
    </location>
    <ligand>
        <name>Fe cation</name>
        <dbReference type="ChEBI" id="CHEBI:24875"/>
        <note>catalytic</note>
    </ligand>
</feature>
<keyword evidence="4" id="KW-0547">Nucleotide-binding</keyword>
<dbReference type="EC" id="5.6.1.1" evidence="9"/>
<evidence type="ECO:0000256" key="1">
    <source>
        <dbReference type="ARBA" id="ARBA00006787"/>
    </source>
</evidence>
<keyword evidence="13" id="KW-1185">Reference proteome</keyword>
<dbReference type="InterPro" id="IPR003960">
    <property type="entry name" value="ATPase_AAA_CS"/>
</dbReference>
<evidence type="ECO:0000256" key="3">
    <source>
        <dbReference type="ARBA" id="ARBA00022723"/>
    </source>
</evidence>
<feature type="binding site" evidence="10">
    <location>
        <position position="752"/>
    </location>
    <ligand>
        <name>Fe cation</name>
        <dbReference type="ChEBI" id="CHEBI:24875"/>
        <note>catalytic</note>
    </ligand>
</feature>
<dbReference type="InterPro" id="IPR050304">
    <property type="entry name" value="MT-severing_AAA_ATPase"/>
</dbReference>
<dbReference type="GO" id="GO:0016887">
    <property type="term" value="F:ATP hydrolysis activity"/>
    <property type="evidence" value="ECO:0007669"/>
    <property type="project" value="InterPro"/>
</dbReference>
<dbReference type="SMART" id="SM00382">
    <property type="entry name" value="AAA"/>
    <property type="match status" value="1"/>
</dbReference>
<dbReference type="AlphaFoldDB" id="A0A2B4RCB4"/>
<evidence type="ECO:0000256" key="5">
    <source>
        <dbReference type="ARBA" id="ARBA00022840"/>
    </source>
</evidence>
<dbReference type="SUPFAM" id="SSF52540">
    <property type="entry name" value="P-loop containing nucleoside triphosphate hydrolases"/>
    <property type="match status" value="2"/>
</dbReference>
<dbReference type="Pfam" id="PF03055">
    <property type="entry name" value="RPE65"/>
    <property type="match status" value="1"/>
</dbReference>
<dbReference type="SUPFAM" id="SSF50998">
    <property type="entry name" value="Quinoprotein alcohol dehydrogenase-like"/>
    <property type="match status" value="1"/>
</dbReference>
<dbReference type="InterPro" id="IPR004294">
    <property type="entry name" value="Carotenoid_Oase"/>
</dbReference>
<keyword evidence="5" id="KW-0067">ATP-binding</keyword>
<dbReference type="GO" id="GO:0046872">
    <property type="term" value="F:metal ion binding"/>
    <property type="evidence" value="ECO:0007669"/>
    <property type="project" value="UniProtKB-KW"/>
</dbReference>
<feature type="binding site" evidence="10">
    <location>
        <position position="558"/>
    </location>
    <ligand>
        <name>Fe cation</name>
        <dbReference type="ChEBI" id="CHEBI:24875"/>
        <note>catalytic</note>
    </ligand>
</feature>
<keyword evidence="3 10" id="KW-0479">Metal-binding</keyword>
<accession>A0A2B4RCB4</accession>
<evidence type="ECO:0000259" key="11">
    <source>
        <dbReference type="SMART" id="SM00382"/>
    </source>
</evidence>
<keyword evidence="6 10" id="KW-0408">Iron</keyword>
<dbReference type="PANTHER" id="PTHR23074">
    <property type="entry name" value="AAA DOMAIN-CONTAINING"/>
    <property type="match status" value="1"/>
</dbReference>
<dbReference type="PROSITE" id="PS00674">
    <property type="entry name" value="AAA"/>
    <property type="match status" value="1"/>
</dbReference>
<dbReference type="InterPro" id="IPR003959">
    <property type="entry name" value="ATPase_AAA_core"/>
</dbReference>
<dbReference type="STRING" id="50429.A0A2B4RCB4"/>
<evidence type="ECO:0000256" key="8">
    <source>
        <dbReference type="ARBA" id="ARBA00036378"/>
    </source>
</evidence>
<dbReference type="GO" id="GO:0005874">
    <property type="term" value="C:microtubule"/>
    <property type="evidence" value="ECO:0007669"/>
    <property type="project" value="UniProtKB-KW"/>
</dbReference>
<evidence type="ECO:0000256" key="6">
    <source>
        <dbReference type="ARBA" id="ARBA00023004"/>
    </source>
</evidence>
<evidence type="ECO:0000313" key="12">
    <source>
        <dbReference type="EMBL" id="PFX14028.1"/>
    </source>
</evidence>